<evidence type="ECO:0000313" key="8">
    <source>
        <dbReference type="Proteomes" id="UP001147782"/>
    </source>
</evidence>
<feature type="region of interest" description="Disordered" evidence="5">
    <location>
        <begin position="734"/>
        <end position="840"/>
    </location>
</feature>
<dbReference type="GeneID" id="81435820"/>
<dbReference type="Proteomes" id="UP001147782">
    <property type="component" value="Unassembled WGS sequence"/>
</dbReference>
<reference evidence="7" key="2">
    <citation type="journal article" date="2023" name="IMA Fungus">
        <title>Comparative genomic study of the Penicillium genus elucidates a diverse pangenome and 15 lateral gene transfer events.</title>
        <authorList>
            <person name="Petersen C."/>
            <person name="Sorensen T."/>
            <person name="Nielsen M.R."/>
            <person name="Sondergaard T.E."/>
            <person name="Sorensen J.L."/>
            <person name="Fitzpatrick D.A."/>
            <person name="Frisvad J.C."/>
            <person name="Nielsen K.L."/>
        </authorList>
    </citation>
    <scope>NUCLEOTIDE SEQUENCE</scope>
    <source>
        <strain evidence="7">IBT 29864</strain>
    </source>
</reference>
<dbReference type="Pfam" id="PF08167">
    <property type="entry name" value="RIX1"/>
    <property type="match status" value="1"/>
</dbReference>
<feature type="compositionally biased region" description="Acidic residues" evidence="5">
    <location>
        <begin position="823"/>
        <end position="840"/>
    </location>
</feature>
<dbReference type="PANTHER" id="PTHR34105:SF1">
    <property type="entry name" value="PROLINE-, GLUTAMIC ACID- AND LEUCINE-RICH PROTEIN 1"/>
    <property type="match status" value="1"/>
</dbReference>
<evidence type="ECO:0000256" key="2">
    <source>
        <dbReference type="ARBA" id="ARBA00010511"/>
    </source>
</evidence>
<comment type="caution">
    <text evidence="7">The sequence shown here is derived from an EMBL/GenBank/DDBJ whole genome shotgun (WGS) entry which is preliminary data.</text>
</comment>
<feature type="domain" description="Pre-rRNA-processing protein RIX1 N-terminal" evidence="6">
    <location>
        <begin position="70"/>
        <end position="282"/>
    </location>
</feature>
<feature type="region of interest" description="Disordered" evidence="5">
    <location>
        <begin position="710"/>
        <end position="729"/>
    </location>
</feature>
<reference evidence="7" key="1">
    <citation type="submission" date="2022-11" db="EMBL/GenBank/DDBJ databases">
        <authorList>
            <person name="Petersen C."/>
        </authorList>
    </citation>
    <scope>NUCLEOTIDE SEQUENCE</scope>
    <source>
        <strain evidence="7">IBT 29864</strain>
    </source>
</reference>
<dbReference type="GO" id="GO:0005634">
    <property type="term" value="C:nucleus"/>
    <property type="evidence" value="ECO:0007669"/>
    <property type="project" value="UniProtKB-SubCell"/>
</dbReference>
<dbReference type="OrthoDB" id="20900at2759"/>
<evidence type="ECO:0000313" key="7">
    <source>
        <dbReference type="EMBL" id="KAJ5381284.1"/>
    </source>
</evidence>
<dbReference type="RefSeq" id="XP_056558855.1">
    <property type="nucleotide sequence ID" value="XM_056696643.1"/>
</dbReference>
<dbReference type="EMBL" id="JAPZBS010000002">
    <property type="protein sequence ID" value="KAJ5381284.1"/>
    <property type="molecule type" value="Genomic_DNA"/>
</dbReference>
<comment type="similarity">
    <text evidence="2">Belongs to the RIX1/PELP1 family.</text>
</comment>
<dbReference type="AlphaFoldDB" id="A0A9W9SP43"/>
<gene>
    <name evidence="7" type="ORF">N7496_003712</name>
</gene>
<keyword evidence="4" id="KW-0539">Nucleus</keyword>
<organism evidence="7 8">
    <name type="scientific">Penicillium cataractarum</name>
    <dbReference type="NCBI Taxonomy" id="2100454"/>
    <lineage>
        <taxon>Eukaryota</taxon>
        <taxon>Fungi</taxon>
        <taxon>Dikarya</taxon>
        <taxon>Ascomycota</taxon>
        <taxon>Pezizomycotina</taxon>
        <taxon>Eurotiomycetes</taxon>
        <taxon>Eurotiomycetidae</taxon>
        <taxon>Eurotiales</taxon>
        <taxon>Aspergillaceae</taxon>
        <taxon>Penicillium</taxon>
    </lineage>
</organism>
<feature type="compositionally biased region" description="Polar residues" evidence="5">
    <location>
        <begin position="740"/>
        <end position="752"/>
    </location>
</feature>
<dbReference type="SUPFAM" id="SSF48371">
    <property type="entry name" value="ARM repeat"/>
    <property type="match status" value="1"/>
</dbReference>
<evidence type="ECO:0000256" key="5">
    <source>
        <dbReference type="SAM" id="MobiDB-lite"/>
    </source>
</evidence>
<keyword evidence="8" id="KW-1185">Reference proteome</keyword>
<proteinExistence type="inferred from homology"/>
<sequence length="840" mass="91705">MMPTSKPEVQDTYRHSFRRVAKEARRELKEDNLSFFYNDLLQRLEPVSIEVAEALSSVCYVLVAMASTTLRAVTHRLTTTPVDQLPSIAAFLAASLSDCAELLSAPQAQKPGKGDSDHAVQIHKLKIRLASLLQDRSVEGRWTAVVLVKATVEAGQWEILRGYEPIVRGLIGILAKPDPVSTRKMCIITLTRIFHLTYQYPTLVREITTPHLPGFVTAALNLVSTLVKLPSGSSRKPKPNTPFMEIVLHSILELIPRHPTIFRPFGTQLSSLLGDILSSSSQVYYPEQVLDVAEQLFASLYRCAPKDKSGHGWNDECKSTIWSAHRAADHVFRAIAEQWESVDPTLVHTKQHYSKELADPSADALGFPGWAGIHAGTDRLVILLRILSEIISLPSAATVAIPLGSILDLTSRLTSVTIPPNGEASQNGVQFNPQISRDERELLWAELPRIHIACMDLLAHVVSVLETSTAPISQNILEQVTWVFKHEKFCREVRSASYDLLSSVLKLTGPAMTKQSVASVASVLRVTCHDLLPQFEDSIAAKAQTDPKSKSKGGQGTANADSFLDPELRKKQQLKAGPQFPEVQQAASGLLQSALAYIAPELLAPSIRAEIDRTIILTSNKDAMLASVLNPIPAAKGRGAGSSLMPFLVRSYPEQMEVEALVRPRMPVLMSVPELDAYAEMEEEEEADEMVDEPFTNTSQTTSFLKEPAVATAGAQKTEPSAASVAPLQKRTYFEETPAKSHSSPASEQQPVQAKKARFEEKAQAPASVPAYQPTKVEASMVPKQVPAVSQAPAAQATSQLTAGAPLPVDDSDDELPTLNIESDTEDDDEDEDEDVAMEG</sequence>
<evidence type="ECO:0000256" key="4">
    <source>
        <dbReference type="ARBA" id="ARBA00023242"/>
    </source>
</evidence>
<evidence type="ECO:0000256" key="3">
    <source>
        <dbReference type="ARBA" id="ARBA00021502"/>
    </source>
</evidence>
<feature type="region of interest" description="Disordered" evidence="5">
    <location>
        <begin position="542"/>
        <end position="564"/>
    </location>
</feature>
<name>A0A9W9SP43_9EURO</name>
<dbReference type="GO" id="GO:0006364">
    <property type="term" value="P:rRNA processing"/>
    <property type="evidence" value="ECO:0007669"/>
    <property type="project" value="TreeGrafter"/>
</dbReference>
<evidence type="ECO:0000256" key="1">
    <source>
        <dbReference type="ARBA" id="ARBA00004123"/>
    </source>
</evidence>
<accession>A0A9W9SP43</accession>
<dbReference type="PANTHER" id="PTHR34105">
    <property type="entry name" value="PROLINE-, GLUTAMIC ACID- AND LEUCINE-RICH PROTEIN 1"/>
    <property type="match status" value="1"/>
</dbReference>
<feature type="compositionally biased region" description="Low complexity" evidence="5">
    <location>
        <begin position="785"/>
        <end position="803"/>
    </location>
</feature>
<evidence type="ECO:0000259" key="6">
    <source>
        <dbReference type="Pfam" id="PF08167"/>
    </source>
</evidence>
<dbReference type="InterPro" id="IPR016024">
    <property type="entry name" value="ARM-type_fold"/>
</dbReference>
<protein>
    <recommendedName>
        <fullName evidence="3">Pre-rRNA-processing protein RIX1</fullName>
    </recommendedName>
</protein>
<comment type="subcellular location">
    <subcellularLocation>
        <location evidence="1">Nucleus</location>
    </subcellularLocation>
</comment>
<dbReference type="InterPro" id="IPR012583">
    <property type="entry name" value="RIX1_N"/>
</dbReference>